<dbReference type="EMBL" id="LAZR01010716">
    <property type="protein sequence ID" value="KKM65487.1"/>
    <property type="molecule type" value="Genomic_DNA"/>
</dbReference>
<gene>
    <name evidence="1" type="ORF">LCGC14_1490850</name>
</gene>
<protein>
    <submittedName>
        <fullName evidence="1">Uncharacterized protein</fullName>
    </submittedName>
</protein>
<reference evidence="1" key="1">
    <citation type="journal article" date="2015" name="Nature">
        <title>Complex archaea that bridge the gap between prokaryotes and eukaryotes.</title>
        <authorList>
            <person name="Spang A."/>
            <person name="Saw J.H."/>
            <person name="Jorgensen S.L."/>
            <person name="Zaremba-Niedzwiedzka K."/>
            <person name="Martijn J."/>
            <person name="Lind A.E."/>
            <person name="van Eijk R."/>
            <person name="Schleper C."/>
            <person name="Guy L."/>
            <person name="Ettema T.J."/>
        </authorList>
    </citation>
    <scope>NUCLEOTIDE SEQUENCE</scope>
</reference>
<sequence>LKIRDDEEFKDINFNDFCRMMFWHPGTTTSAKRLKSSGLTILKQYYPHFNVEVLDKKPKAEIPAKHYVFLAKFCKKPYYIGTNRIIFFDQEEAFIFKMCDGDVDNVKEVSSEE</sequence>
<feature type="non-terminal residue" evidence="1">
    <location>
        <position position="1"/>
    </location>
</feature>
<name>A0A0F9M8J2_9ZZZZ</name>
<proteinExistence type="predicted"/>
<evidence type="ECO:0000313" key="1">
    <source>
        <dbReference type="EMBL" id="KKM65487.1"/>
    </source>
</evidence>
<organism evidence="1">
    <name type="scientific">marine sediment metagenome</name>
    <dbReference type="NCBI Taxonomy" id="412755"/>
    <lineage>
        <taxon>unclassified sequences</taxon>
        <taxon>metagenomes</taxon>
        <taxon>ecological metagenomes</taxon>
    </lineage>
</organism>
<accession>A0A0F9M8J2</accession>
<comment type="caution">
    <text evidence="1">The sequence shown here is derived from an EMBL/GenBank/DDBJ whole genome shotgun (WGS) entry which is preliminary data.</text>
</comment>
<dbReference type="AlphaFoldDB" id="A0A0F9M8J2"/>